<dbReference type="AlphaFoldDB" id="A0A1L7NMH2"/>
<dbReference type="Proteomes" id="UP000218731">
    <property type="component" value="Plasmid pKF715A"/>
</dbReference>
<accession>A0A1L7NMH2</accession>
<sequence length="94" mass="11036">MPTPDWRYEKSSNTVKALCRLLRTELTDEQRGEFGLALHDSLKLMCDAITAGAPERGDLWTPSMVRIFFEQPEHCERWLELIDEPDFKPDYYLT</sequence>
<proteinExistence type="predicted"/>
<reference evidence="1 2" key="1">
    <citation type="submission" date="2015-11" db="EMBL/GenBank/DDBJ databases">
        <title>Complete genome sequencing of a biphenyl-degrading bacterium, Pseudomonas putida KF715 (=NBRC110667).</title>
        <authorList>
            <person name="Suenaga H."/>
            <person name="Fujihara N."/>
            <person name="Watanabe T."/>
            <person name="Hirose J."/>
            <person name="Kimura N."/>
            <person name="Yamazoe A."/>
            <person name="Hosoyama A."/>
            <person name="Shimodaira J."/>
            <person name="Furukawa K."/>
        </authorList>
    </citation>
    <scope>NUCLEOTIDE SEQUENCE [LARGE SCALE GENOMIC DNA]</scope>
    <source>
        <strain evidence="1 2">KF715</strain>
        <plasmid evidence="2">Plasmid pkf715a dna</plasmid>
    </source>
</reference>
<name>A0A1L7NMH2_PSEPU</name>
<gene>
    <name evidence="1" type="ORF">KF715C_pA1390</name>
</gene>
<evidence type="ECO:0000313" key="2">
    <source>
        <dbReference type="Proteomes" id="UP000218731"/>
    </source>
</evidence>
<dbReference type="RefSeq" id="WP_042920902.1">
    <property type="nucleotide sequence ID" value="NZ_AP015030.1"/>
</dbReference>
<evidence type="ECO:0000313" key="1">
    <source>
        <dbReference type="EMBL" id="BAW26644.1"/>
    </source>
</evidence>
<geneLocation type="plasmid" evidence="2">
    <name>pkf715a dna</name>
</geneLocation>
<organism evidence="1 2">
    <name type="scientific">Pseudomonas putida</name>
    <name type="common">Arthrobacter siderocapsulatus</name>
    <dbReference type="NCBI Taxonomy" id="303"/>
    <lineage>
        <taxon>Bacteria</taxon>
        <taxon>Pseudomonadati</taxon>
        <taxon>Pseudomonadota</taxon>
        <taxon>Gammaproteobacteria</taxon>
        <taxon>Pseudomonadales</taxon>
        <taxon>Pseudomonadaceae</taxon>
        <taxon>Pseudomonas</taxon>
    </lineage>
</organism>
<dbReference type="EMBL" id="AP015030">
    <property type="protein sequence ID" value="BAW26644.1"/>
    <property type="molecule type" value="Genomic_DNA"/>
</dbReference>
<protein>
    <submittedName>
        <fullName evidence="1">Uncharacterized protein</fullName>
    </submittedName>
</protein>
<keyword evidence="1" id="KW-0614">Plasmid</keyword>